<evidence type="ECO:0000256" key="1">
    <source>
        <dbReference type="SAM" id="MobiDB-lite"/>
    </source>
</evidence>
<comment type="caution">
    <text evidence="2">The sequence shown here is derived from an EMBL/GenBank/DDBJ whole genome shotgun (WGS) entry which is preliminary data.</text>
</comment>
<feature type="region of interest" description="Disordered" evidence="1">
    <location>
        <begin position="1"/>
        <end position="51"/>
    </location>
</feature>
<name>A0A4Z2FTZ4_9TELE</name>
<reference evidence="2 3" key="1">
    <citation type="submission" date="2019-03" db="EMBL/GenBank/DDBJ databases">
        <title>First draft genome of Liparis tanakae, snailfish: a comprehensive survey of snailfish specific genes.</title>
        <authorList>
            <person name="Kim W."/>
            <person name="Song I."/>
            <person name="Jeong J.-H."/>
            <person name="Kim D."/>
            <person name="Kim S."/>
            <person name="Ryu S."/>
            <person name="Song J.Y."/>
            <person name="Lee S.K."/>
        </authorList>
    </citation>
    <scope>NUCLEOTIDE SEQUENCE [LARGE SCALE GENOMIC DNA]</scope>
    <source>
        <tissue evidence="2">Muscle</tissue>
    </source>
</reference>
<gene>
    <name evidence="2" type="ORF">EYF80_045117</name>
</gene>
<feature type="compositionally biased region" description="Basic residues" evidence="1">
    <location>
        <begin position="18"/>
        <end position="29"/>
    </location>
</feature>
<sequence length="123" mass="13492">MARNQRELKDKRSITTGAKHRPSTARRRGAVTQRRGDLSSPTHSGLIDGDLIGPQPSLTDATAVEFHFMVSVRRRVVNYHASLRLAASQTIIMHAQLNVSHSGEEDGARHPLLRGTDTCLSSV</sequence>
<feature type="compositionally biased region" description="Basic and acidic residues" evidence="1">
    <location>
        <begin position="1"/>
        <end position="13"/>
    </location>
</feature>
<dbReference type="EMBL" id="SRLO01000889">
    <property type="protein sequence ID" value="TNN44688.1"/>
    <property type="molecule type" value="Genomic_DNA"/>
</dbReference>
<evidence type="ECO:0000313" key="2">
    <source>
        <dbReference type="EMBL" id="TNN44688.1"/>
    </source>
</evidence>
<organism evidence="2 3">
    <name type="scientific">Liparis tanakae</name>
    <name type="common">Tanaka's snailfish</name>
    <dbReference type="NCBI Taxonomy" id="230148"/>
    <lineage>
        <taxon>Eukaryota</taxon>
        <taxon>Metazoa</taxon>
        <taxon>Chordata</taxon>
        <taxon>Craniata</taxon>
        <taxon>Vertebrata</taxon>
        <taxon>Euteleostomi</taxon>
        <taxon>Actinopterygii</taxon>
        <taxon>Neopterygii</taxon>
        <taxon>Teleostei</taxon>
        <taxon>Neoteleostei</taxon>
        <taxon>Acanthomorphata</taxon>
        <taxon>Eupercaria</taxon>
        <taxon>Perciformes</taxon>
        <taxon>Cottioidei</taxon>
        <taxon>Cottales</taxon>
        <taxon>Liparidae</taxon>
        <taxon>Liparis</taxon>
    </lineage>
</organism>
<protein>
    <submittedName>
        <fullName evidence="2">Uncharacterized protein</fullName>
    </submittedName>
</protein>
<proteinExistence type="predicted"/>
<accession>A0A4Z2FTZ4</accession>
<keyword evidence="3" id="KW-1185">Reference proteome</keyword>
<dbReference type="AlphaFoldDB" id="A0A4Z2FTZ4"/>
<dbReference type="Proteomes" id="UP000314294">
    <property type="component" value="Unassembled WGS sequence"/>
</dbReference>
<evidence type="ECO:0000313" key="3">
    <source>
        <dbReference type="Proteomes" id="UP000314294"/>
    </source>
</evidence>